<reference evidence="2" key="1">
    <citation type="submission" date="2021-04" db="EMBL/GenBank/DDBJ databases">
        <title>Genome based classification of Actinospica acidithermotolerans sp. nov., an actinobacterium isolated from an Indonesian hot spring.</title>
        <authorList>
            <person name="Kusuma A.B."/>
            <person name="Putra K.E."/>
            <person name="Nafisah S."/>
            <person name="Loh J."/>
            <person name="Nouioui I."/>
            <person name="Goodfellow M."/>
        </authorList>
    </citation>
    <scope>NUCLEOTIDE SEQUENCE</scope>
    <source>
        <strain evidence="2">MGRD01-02</strain>
    </source>
</reference>
<dbReference type="Proteomes" id="UP000676325">
    <property type="component" value="Unassembled WGS sequence"/>
</dbReference>
<protein>
    <submittedName>
        <fullName evidence="2">ABC transporter permease</fullName>
    </submittedName>
</protein>
<organism evidence="2 3">
    <name type="scientific">Actinospica acidithermotolerans</name>
    <dbReference type="NCBI Taxonomy" id="2828514"/>
    <lineage>
        <taxon>Bacteria</taxon>
        <taxon>Bacillati</taxon>
        <taxon>Actinomycetota</taxon>
        <taxon>Actinomycetes</taxon>
        <taxon>Catenulisporales</taxon>
        <taxon>Actinospicaceae</taxon>
        <taxon>Actinospica</taxon>
    </lineage>
</organism>
<evidence type="ECO:0000256" key="1">
    <source>
        <dbReference type="SAM" id="Phobius"/>
    </source>
</evidence>
<feature type="transmembrane region" description="Helical" evidence="1">
    <location>
        <begin position="202"/>
        <end position="220"/>
    </location>
</feature>
<keyword evidence="1" id="KW-1133">Transmembrane helix</keyword>
<dbReference type="PANTHER" id="PTHR37305">
    <property type="entry name" value="INTEGRAL MEMBRANE PROTEIN-RELATED"/>
    <property type="match status" value="1"/>
</dbReference>
<evidence type="ECO:0000313" key="2">
    <source>
        <dbReference type="EMBL" id="MBR7829557.1"/>
    </source>
</evidence>
<proteinExistence type="predicted"/>
<keyword evidence="3" id="KW-1185">Reference proteome</keyword>
<keyword evidence="1" id="KW-0472">Membrane</keyword>
<feature type="transmembrane region" description="Helical" evidence="1">
    <location>
        <begin position="128"/>
        <end position="154"/>
    </location>
</feature>
<dbReference type="RefSeq" id="WP_212520692.1">
    <property type="nucleotide sequence ID" value="NZ_JAGSOH010000090.1"/>
</dbReference>
<feature type="transmembrane region" description="Helical" evidence="1">
    <location>
        <begin position="82"/>
        <end position="107"/>
    </location>
</feature>
<feature type="transmembrane region" description="Helical" evidence="1">
    <location>
        <begin position="253"/>
        <end position="275"/>
    </location>
</feature>
<feature type="transmembrane region" description="Helical" evidence="1">
    <location>
        <begin position="41"/>
        <end position="62"/>
    </location>
</feature>
<dbReference type="AlphaFoldDB" id="A0A941IL25"/>
<accession>A0A941IL25</accession>
<sequence length="279" mass="30459">MAARDSVMTPIATRDAGTGHAHFGRLLLAEWTKIRSVRSTYWSLIALIIAFLFFSWLFPYLTVVNWKQASPEQQANLYLDPIGSITGSGLFIGQLAVAVLGVMVTASEYSTGMIRSTLLASPHRVRMLAAKSIVFTLLILVIGEVIAFLGFFIGRQTFKSLVSVDLNSGNVREVFGVGLYLAMLGLFALVVGALLRHVAGAITGIVALLLVISNLIQLIPGRIGKYLYTYEPTNAGFVITAKRLPDNFLISSWQGYGVFALWTAVLWALAAYLLVRRDA</sequence>
<evidence type="ECO:0000313" key="3">
    <source>
        <dbReference type="Proteomes" id="UP000676325"/>
    </source>
</evidence>
<keyword evidence="1" id="KW-0812">Transmembrane</keyword>
<gene>
    <name evidence="2" type="ORF">KDK95_24845</name>
</gene>
<dbReference type="EMBL" id="JAGSOH010000090">
    <property type="protein sequence ID" value="MBR7829557.1"/>
    <property type="molecule type" value="Genomic_DNA"/>
</dbReference>
<dbReference type="PANTHER" id="PTHR37305:SF1">
    <property type="entry name" value="MEMBRANE PROTEIN"/>
    <property type="match status" value="1"/>
</dbReference>
<comment type="caution">
    <text evidence="2">The sequence shown here is derived from an EMBL/GenBank/DDBJ whole genome shotgun (WGS) entry which is preliminary data.</text>
</comment>
<name>A0A941IL25_9ACTN</name>
<feature type="transmembrane region" description="Helical" evidence="1">
    <location>
        <begin position="174"/>
        <end position="195"/>
    </location>
</feature>